<gene>
    <name evidence="3" type="ORF">NWE73_01720</name>
</gene>
<dbReference type="EMBL" id="JANRMI010000001">
    <property type="protein sequence ID" value="MDG0815062.1"/>
    <property type="molecule type" value="Genomic_DNA"/>
</dbReference>
<dbReference type="InterPro" id="IPR028087">
    <property type="entry name" value="Tad_N"/>
</dbReference>
<keyword evidence="4" id="KW-1185">Reference proteome</keyword>
<name>A0ABT6DE10_9BACT</name>
<evidence type="ECO:0000313" key="4">
    <source>
        <dbReference type="Proteomes" id="UP001152321"/>
    </source>
</evidence>
<reference evidence="3" key="1">
    <citation type="submission" date="2022-08" db="EMBL/GenBank/DDBJ databases">
        <title>Novel Bdellovibrio Species Isolated from Svalbard: Designation Bdellovibrio svalbardensis.</title>
        <authorList>
            <person name="Mitchell R.J."/>
            <person name="Choi S.Y."/>
        </authorList>
    </citation>
    <scope>NUCLEOTIDE SEQUENCE</scope>
    <source>
        <strain evidence="3">PAP01</strain>
    </source>
</reference>
<sequence length="739" mass="82434">MLKNNHSTFILSLKSRKGQVALFVALIFQILFLFFAMVINVGLLVHHKINLQNSVDLAAYYGAAKQAENLNAIGHMNYQIRQSWKLLAWRYRMLGSGGEFEYHPFKKPNPPHLDESQAYEGIANENTDPIRNGFQEAPAFCITYIPFKPMPKDENTCKYMASRSGVKLFRPPKHFGFLQVTATVTSISNRLLDRAQERCRAFGSYNYLMLGKFVVAYNADQRDRMIVINELSRTMSSSVEDFYDLDGESVSTGVKNTFQNNLTAPNRSAVTSFKMHNSLGDPKCGVTGNSDRPVKWLSPIKIYPGFSYIDTKCDRQRIDTVGKEFNASRDEDDKGVPIHYKDGTVDPSLASGINELLPYIGYRSNLVDTYNFSLGVEKNPWCMAYVGVSAETQPVIPFSPFGKVTLKARSFVKPFGGRIGPWYSDRWSRRDMDAQNSDGNNRTDDLIPPRVSDLASLTTGMADPKVLKWRAANYSRYVGDPYGLKSAMMIGNYGKSIYELDPAWAPLPQGNSPNADMGSNVDIYNGSNPPNFADWDALPFNYAQTTGDILAWAKDQPSKMRLLEMSAVAPNAFDIAYYSIEPDFYHNYFTRMRDGFIRKVGSSVAKSFRPDIGYHKGFRVGAYNFDEFSVKDQIAEVGGIVESMLPIKSKFTYSVLNWKNLLTGWGSKNLKDYSLNPGTFGNCTSEPVGGVPNPGNCVVGGSTGYSVKMVSSDYLSSELQLGGENTGKGKILNLPPSDF</sequence>
<organism evidence="3 4">
    <name type="scientific">Bdellovibrio svalbardensis</name>
    <dbReference type="NCBI Taxonomy" id="2972972"/>
    <lineage>
        <taxon>Bacteria</taxon>
        <taxon>Pseudomonadati</taxon>
        <taxon>Bdellovibrionota</taxon>
        <taxon>Bdellovibrionia</taxon>
        <taxon>Bdellovibrionales</taxon>
        <taxon>Pseudobdellovibrionaceae</taxon>
        <taxon>Bdellovibrio</taxon>
    </lineage>
</organism>
<comment type="caution">
    <text evidence="3">The sequence shown here is derived from an EMBL/GenBank/DDBJ whole genome shotgun (WGS) entry which is preliminary data.</text>
</comment>
<feature type="transmembrane region" description="Helical" evidence="1">
    <location>
        <begin position="20"/>
        <end position="45"/>
    </location>
</feature>
<keyword evidence="1" id="KW-0812">Transmembrane</keyword>
<feature type="domain" description="Putative Flp pilus-assembly TadG-like N-terminal" evidence="2">
    <location>
        <begin position="18"/>
        <end position="64"/>
    </location>
</feature>
<dbReference type="Proteomes" id="UP001152321">
    <property type="component" value="Unassembled WGS sequence"/>
</dbReference>
<proteinExistence type="predicted"/>
<dbReference type="Pfam" id="PF13400">
    <property type="entry name" value="Tad"/>
    <property type="match status" value="1"/>
</dbReference>
<evidence type="ECO:0000256" key="1">
    <source>
        <dbReference type="SAM" id="Phobius"/>
    </source>
</evidence>
<dbReference type="RefSeq" id="WP_277576540.1">
    <property type="nucleotide sequence ID" value="NZ_JANRMI010000001.1"/>
</dbReference>
<keyword evidence="1" id="KW-1133">Transmembrane helix</keyword>
<accession>A0ABT6DE10</accession>
<evidence type="ECO:0000313" key="3">
    <source>
        <dbReference type="EMBL" id="MDG0815062.1"/>
    </source>
</evidence>
<evidence type="ECO:0000259" key="2">
    <source>
        <dbReference type="Pfam" id="PF13400"/>
    </source>
</evidence>
<keyword evidence="1" id="KW-0472">Membrane</keyword>
<protein>
    <submittedName>
        <fullName evidence="3">Tad domain-containing protein</fullName>
    </submittedName>
</protein>